<dbReference type="OrthoDB" id="3717977at2"/>
<dbReference type="SUPFAM" id="SSF103473">
    <property type="entry name" value="MFS general substrate transporter"/>
    <property type="match status" value="1"/>
</dbReference>
<dbReference type="RefSeq" id="WP_106186382.1">
    <property type="nucleotide sequence ID" value="NZ_PVTF01000002.1"/>
</dbReference>
<sequence length="434" mass="46000">MTSVTTPVNRAAARGITFYCALAVFAQESMWTFYDTQVPPLLREHVGSAAVVGLLMGMDNLFGIFIQPWMGNRSDNTRTRWGRRMPYIAVVMPLSALLFLLIPLAWSFASLVAVMFLFALVGNSFKPVVESLMPDFIEPERRSRGNAAVKIASGLTTITSAVISVLLVDSHPTLAFTVPSGIAFIAVAVLVWRVRDNRSRAYQAALVEDAADVRHAADNPEAPVATGVRMRQIVLGILRDVDRSRLFLLASVLLFGGAYAASRALITPYGMETIGMSRGDAGGLTLPAGVAFLVAAYPAALLAERIGRLRTMAIGMAVFAAAMVLATAVPTATATMVALGMAGLGASGFVINAAVVLWNLAPSMRVIGTYTGLYTVTWQLGGLVGPAAVGGMVDITGWRFMLLDAGLLAALAVAAVLRIQALARRRTDGVGKVL</sequence>
<feature type="domain" description="Major facilitator superfamily (MFS) profile" evidence="6">
    <location>
        <begin position="244"/>
        <end position="434"/>
    </location>
</feature>
<dbReference type="InterPro" id="IPR011701">
    <property type="entry name" value="MFS"/>
</dbReference>
<protein>
    <submittedName>
        <fullName evidence="7">Na+/melibiose symporter-like transporter</fullName>
    </submittedName>
</protein>
<feature type="transmembrane region" description="Helical" evidence="5">
    <location>
        <begin position="149"/>
        <end position="168"/>
    </location>
</feature>
<dbReference type="PANTHER" id="PTHR23528:SF1">
    <property type="entry name" value="MAJOR FACILITATOR SUPERFAMILY (MFS) PROFILE DOMAIN-CONTAINING PROTEIN"/>
    <property type="match status" value="1"/>
</dbReference>
<comment type="subcellular location">
    <subcellularLocation>
        <location evidence="1">Cell membrane</location>
        <topology evidence="1">Multi-pass membrane protein</topology>
    </subcellularLocation>
</comment>
<dbReference type="InterPro" id="IPR020846">
    <property type="entry name" value="MFS_dom"/>
</dbReference>
<evidence type="ECO:0000313" key="8">
    <source>
        <dbReference type="Proteomes" id="UP000239494"/>
    </source>
</evidence>
<name>A0A2T0TGQ5_9PSEU</name>
<comment type="caution">
    <text evidence="7">The sequence shown here is derived from an EMBL/GenBank/DDBJ whole genome shotgun (WGS) entry which is preliminary data.</text>
</comment>
<evidence type="ECO:0000259" key="6">
    <source>
        <dbReference type="PROSITE" id="PS50850"/>
    </source>
</evidence>
<dbReference type="Gene3D" id="1.20.1250.20">
    <property type="entry name" value="MFS general substrate transporter like domains"/>
    <property type="match status" value="2"/>
</dbReference>
<keyword evidence="3 5" id="KW-1133">Transmembrane helix</keyword>
<evidence type="ECO:0000256" key="3">
    <source>
        <dbReference type="ARBA" id="ARBA00022989"/>
    </source>
</evidence>
<feature type="transmembrane region" description="Helical" evidence="5">
    <location>
        <begin position="174"/>
        <end position="192"/>
    </location>
</feature>
<dbReference type="EMBL" id="PVTF01000002">
    <property type="protein sequence ID" value="PRY44798.1"/>
    <property type="molecule type" value="Genomic_DNA"/>
</dbReference>
<gene>
    <name evidence="7" type="ORF">CLV43_102363</name>
</gene>
<dbReference type="Proteomes" id="UP000239494">
    <property type="component" value="Unassembled WGS sequence"/>
</dbReference>
<evidence type="ECO:0000256" key="4">
    <source>
        <dbReference type="ARBA" id="ARBA00023136"/>
    </source>
</evidence>
<evidence type="ECO:0000256" key="1">
    <source>
        <dbReference type="ARBA" id="ARBA00004651"/>
    </source>
</evidence>
<feature type="transmembrane region" description="Helical" evidence="5">
    <location>
        <begin position="12"/>
        <end position="34"/>
    </location>
</feature>
<dbReference type="InterPro" id="IPR036259">
    <property type="entry name" value="MFS_trans_sf"/>
</dbReference>
<dbReference type="PROSITE" id="PS50850">
    <property type="entry name" value="MFS"/>
    <property type="match status" value="1"/>
</dbReference>
<feature type="transmembrane region" description="Helical" evidence="5">
    <location>
        <begin position="286"/>
        <end position="303"/>
    </location>
</feature>
<accession>A0A2T0TGQ5</accession>
<keyword evidence="4 5" id="KW-0472">Membrane</keyword>
<feature type="transmembrane region" description="Helical" evidence="5">
    <location>
        <begin position="373"/>
        <end position="392"/>
    </location>
</feature>
<feature type="transmembrane region" description="Helical" evidence="5">
    <location>
        <begin position="246"/>
        <end position="266"/>
    </location>
</feature>
<dbReference type="AlphaFoldDB" id="A0A2T0TGQ5"/>
<evidence type="ECO:0000256" key="2">
    <source>
        <dbReference type="ARBA" id="ARBA00022692"/>
    </source>
</evidence>
<organism evidence="7 8">
    <name type="scientific">Umezawaea tangerina</name>
    <dbReference type="NCBI Taxonomy" id="84725"/>
    <lineage>
        <taxon>Bacteria</taxon>
        <taxon>Bacillati</taxon>
        <taxon>Actinomycetota</taxon>
        <taxon>Actinomycetes</taxon>
        <taxon>Pseudonocardiales</taxon>
        <taxon>Pseudonocardiaceae</taxon>
        <taxon>Umezawaea</taxon>
    </lineage>
</organism>
<keyword evidence="2 5" id="KW-0812">Transmembrane</keyword>
<feature type="transmembrane region" description="Helical" evidence="5">
    <location>
        <begin position="338"/>
        <end position="361"/>
    </location>
</feature>
<feature type="transmembrane region" description="Helical" evidence="5">
    <location>
        <begin position="87"/>
        <end position="106"/>
    </location>
</feature>
<keyword evidence="8" id="KW-1185">Reference proteome</keyword>
<feature type="transmembrane region" description="Helical" evidence="5">
    <location>
        <begin position="46"/>
        <end position="66"/>
    </location>
</feature>
<dbReference type="GO" id="GO:0022857">
    <property type="term" value="F:transmembrane transporter activity"/>
    <property type="evidence" value="ECO:0007669"/>
    <property type="project" value="InterPro"/>
</dbReference>
<proteinExistence type="predicted"/>
<dbReference type="Pfam" id="PF07690">
    <property type="entry name" value="MFS_1"/>
    <property type="match status" value="1"/>
</dbReference>
<feature type="transmembrane region" description="Helical" evidence="5">
    <location>
        <begin position="312"/>
        <end position="332"/>
    </location>
</feature>
<feature type="transmembrane region" description="Helical" evidence="5">
    <location>
        <begin position="398"/>
        <end position="417"/>
    </location>
</feature>
<dbReference type="PANTHER" id="PTHR23528">
    <property type="match status" value="1"/>
</dbReference>
<feature type="transmembrane region" description="Helical" evidence="5">
    <location>
        <begin position="112"/>
        <end position="129"/>
    </location>
</feature>
<evidence type="ECO:0000256" key="5">
    <source>
        <dbReference type="SAM" id="Phobius"/>
    </source>
</evidence>
<reference evidence="7 8" key="1">
    <citation type="submission" date="2018-03" db="EMBL/GenBank/DDBJ databases">
        <title>Genomic Encyclopedia of Archaeal and Bacterial Type Strains, Phase II (KMG-II): from individual species to whole genera.</title>
        <authorList>
            <person name="Goeker M."/>
        </authorList>
    </citation>
    <scope>NUCLEOTIDE SEQUENCE [LARGE SCALE GENOMIC DNA]</scope>
    <source>
        <strain evidence="7 8">DSM 44720</strain>
    </source>
</reference>
<dbReference type="GO" id="GO:0005886">
    <property type="term" value="C:plasma membrane"/>
    <property type="evidence" value="ECO:0007669"/>
    <property type="project" value="UniProtKB-SubCell"/>
</dbReference>
<evidence type="ECO:0000313" key="7">
    <source>
        <dbReference type="EMBL" id="PRY44798.1"/>
    </source>
</evidence>